<dbReference type="GO" id="GO:0003743">
    <property type="term" value="F:translation initiation factor activity"/>
    <property type="evidence" value="ECO:0007669"/>
    <property type="project" value="InterPro"/>
</dbReference>
<dbReference type="Gene3D" id="2.40.50.140">
    <property type="entry name" value="Nucleic acid-binding proteins"/>
    <property type="match status" value="1"/>
</dbReference>
<dbReference type="PANTHER" id="PTHR21668">
    <property type="entry name" value="EIF-1A"/>
    <property type="match status" value="1"/>
</dbReference>
<dbReference type="GO" id="GO:0003723">
    <property type="term" value="F:RNA binding"/>
    <property type="evidence" value="ECO:0007669"/>
    <property type="project" value="InterPro"/>
</dbReference>
<accession>A0A6C0HTB0</accession>
<evidence type="ECO:0000259" key="1">
    <source>
        <dbReference type="PROSITE" id="PS50832"/>
    </source>
</evidence>
<name>A0A6C0HTB0_9ZZZZ</name>
<dbReference type="SMART" id="SM00652">
    <property type="entry name" value="eIF1a"/>
    <property type="match status" value="1"/>
</dbReference>
<sequence>MVKNVKGGKHKNQARKHLVNIERKLRLRIHDGEMYARVTSKPGGNKLVVLCLDQATRLCTMPGKFINKGRDNVVEKGSWILVGLRDWETAKTRENCDLLEVYTDNEKQKLFTTINENWSVFDVKEVKDDTITFTNEYEEQQLEIENDIKNTQSITSELIDFNDI</sequence>
<protein>
    <recommendedName>
        <fullName evidence="1">S1-like domain-containing protein</fullName>
    </recommendedName>
</protein>
<feature type="domain" description="S1-like" evidence="1">
    <location>
        <begin position="22"/>
        <end position="103"/>
    </location>
</feature>
<dbReference type="InterPro" id="IPR006196">
    <property type="entry name" value="RNA-binding_domain_S1_IF1"/>
</dbReference>
<dbReference type="PROSITE" id="PS50832">
    <property type="entry name" value="S1_IF1_TYPE"/>
    <property type="match status" value="1"/>
</dbReference>
<dbReference type="AlphaFoldDB" id="A0A6C0HTB0"/>
<dbReference type="InterPro" id="IPR012340">
    <property type="entry name" value="NA-bd_OB-fold"/>
</dbReference>
<evidence type="ECO:0000313" key="2">
    <source>
        <dbReference type="EMBL" id="QHT83375.1"/>
    </source>
</evidence>
<organism evidence="2">
    <name type="scientific">viral metagenome</name>
    <dbReference type="NCBI Taxonomy" id="1070528"/>
    <lineage>
        <taxon>unclassified sequences</taxon>
        <taxon>metagenomes</taxon>
        <taxon>organismal metagenomes</taxon>
    </lineage>
</organism>
<dbReference type="EMBL" id="MN740008">
    <property type="protein sequence ID" value="QHT83375.1"/>
    <property type="molecule type" value="Genomic_DNA"/>
</dbReference>
<dbReference type="InterPro" id="IPR001253">
    <property type="entry name" value="TIF_eIF-1A"/>
</dbReference>
<proteinExistence type="predicted"/>
<dbReference type="SUPFAM" id="SSF50249">
    <property type="entry name" value="Nucleic acid-binding proteins"/>
    <property type="match status" value="1"/>
</dbReference>
<reference evidence="2" key="1">
    <citation type="journal article" date="2020" name="Nature">
        <title>Giant virus diversity and host interactions through global metagenomics.</title>
        <authorList>
            <person name="Schulz F."/>
            <person name="Roux S."/>
            <person name="Paez-Espino D."/>
            <person name="Jungbluth S."/>
            <person name="Walsh D.A."/>
            <person name="Denef V.J."/>
            <person name="McMahon K.D."/>
            <person name="Konstantinidis K.T."/>
            <person name="Eloe-Fadrosh E.A."/>
            <person name="Kyrpides N.C."/>
            <person name="Woyke T."/>
        </authorList>
    </citation>
    <scope>NUCLEOTIDE SEQUENCE</scope>
    <source>
        <strain evidence="2">GVMAG-M-3300023184-167</strain>
    </source>
</reference>